<proteinExistence type="predicted"/>
<dbReference type="Gene3D" id="3.30.950.30">
    <property type="entry name" value="Schlafen, AAA domain"/>
    <property type="match status" value="1"/>
</dbReference>
<accession>A0A915YK51</accession>
<dbReference type="InterPro" id="IPR038475">
    <property type="entry name" value="RecG_C_sf"/>
</dbReference>
<dbReference type="Pfam" id="PF13412">
    <property type="entry name" value="HTH_24"/>
    <property type="match status" value="1"/>
</dbReference>
<dbReference type="SUPFAM" id="SSF46785">
    <property type="entry name" value="Winged helix' DNA-binding domain"/>
    <property type="match status" value="1"/>
</dbReference>
<dbReference type="InterPro" id="IPR036388">
    <property type="entry name" value="WH-like_DNA-bd_sf"/>
</dbReference>
<dbReference type="PANTHER" id="PTHR30595:SF6">
    <property type="entry name" value="SCHLAFEN ALBA-2 DOMAIN-CONTAINING PROTEIN"/>
    <property type="match status" value="1"/>
</dbReference>
<dbReference type="InterPro" id="IPR038461">
    <property type="entry name" value="Schlafen_AlbA_2_dom_sf"/>
</dbReference>
<dbReference type="PANTHER" id="PTHR30595">
    <property type="entry name" value="GLPR-RELATED TRANSCRIPTIONAL REPRESSOR"/>
    <property type="match status" value="1"/>
</dbReference>
<name>A0A915YK51_9BACT</name>
<dbReference type="Pfam" id="PF13749">
    <property type="entry name" value="HATPase_c_4"/>
    <property type="match status" value="1"/>
</dbReference>
<evidence type="ECO:0000313" key="3">
    <source>
        <dbReference type="Proteomes" id="UP001060919"/>
    </source>
</evidence>
<dbReference type="KEGG" id="aup:AsAng_0054940"/>
<protein>
    <submittedName>
        <fullName evidence="2">DNA binding domain-containing protein</fullName>
    </submittedName>
</protein>
<keyword evidence="3" id="KW-1185">Reference proteome</keyword>
<reference evidence="2" key="1">
    <citation type="submission" date="2022-09" db="EMBL/GenBank/DDBJ databases">
        <title>Aureispira anguillicida sp. nov., isolated from Leptocephalus of Japanese eel Anguilla japonica.</title>
        <authorList>
            <person name="Yuasa K."/>
            <person name="Mekata T."/>
            <person name="Ikunari K."/>
        </authorList>
    </citation>
    <scope>NUCLEOTIDE SEQUENCE</scope>
    <source>
        <strain evidence="2">EL160426</strain>
    </source>
</reference>
<dbReference type="Gene3D" id="1.10.10.10">
    <property type="entry name" value="Winged helix-like DNA-binding domain superfamily/Winged helix DNA-binding domain"/>
    <property type="match status" value="1"/>
</dbReference>
<dbReference type="RefSeq" id="WP_264789926.1">
    <property type="nucleotide sequence ID" value="NZ_AP026867.1"/>
</dbReference>
<sequence length="437" mass="49345">MAENNRIEYKEKLTLGLEKEVVAFLNKDGGVLYIGVNDNGQGVGVDNLDGDMLKIKDRLKYNISPSCMGLFDLVREQLDGKEVIKIILASGVEKPYYIQKKGMSEKGCFIRIGTAAEPMARKMIDELYAKRTRNSIRKIKSNKQTLNFEQLKIYYQESGKELNESFATNLELLNEDGFFNYVAYLLADSNNISIKVAKYAGTNRVALIENNEYGNCSLMKATKLVLDKINLENKTITQITAQERGEVRLWNPIALREAIVNALVHNDYTTEIPPKFELFEDRIEITSTGGLPRGLSQVEFFEGYSVPRNKEIMRVFKDIRLVEQLGSGVPRILRSYGKECFKFSDNFLRMAFPKIIGGTVGGTIGGTIGGTMDDLTSKQKEVLEAICKNNRLSYRKLAEQMGINFSAVQKHIEVLKEKKYIERVGGTRGYWKVNLGA</sequence>
<dbReference type="Pfam" id="PF04326">
    <property type="entry name" value="SLFN_AlbA_2"/>
    <property type="match status" value="1"/>
</dbReference>
<feature type="domain" description="Schlafen AlbA-2" evidence="1">
    <location>
        <begin position="3"/>
        <end position="119"/>
    </location>
</feature>
<dbReference type="EMBL" id="AP026867">
    <property type="protein sequence ID" value="BDS14713.1"/>
    <property type="molecule type" value="Genomic_DNA"/>
</dbReference>
<organism evidence="2 3">
    <name type="scientific">Aureispira anguillae</name>
    <dbReference type="NCBI Taxonomy" id="2864201"/>
    <lineage>
        <taxon>Bacteria</taxon>
        <taxon>Pseudomonadati</taxon>
        <taxon>Bacteroidota</taxon>
        <taxon>Saprospiria</taxon>
        <taxon>Saprospirales</taxon>
        <taxon>Saprospiraceae</taxon>
        <taxon>Aureispira</taxon>
    </lineage>
</organism>
<evidence type="ECO:0000313" key="2">
    <source>
        <dbReference type="EMBL" id="BDS14713.1"/>
    </source>
</evidence>
<gene>
    <name evidence="2" type="ORF">AsAng_0054940</name>
</gene>
<dbReference type="InterPro" id="IPR036390">
    <property type="entry name" value="WH_DNA-bd_sf"/>
</dbReference>
<dbReference type="InterPro" id="IPR007421">
    <property type="entry name" value="Schlafen_AlbA_2_dom"/>
</dbReference>
<evidence type="ECO:0000259" key="1">
    <source>
        <dbReference type="Pfam" id="PF04326"/>
    </source>
</evidence>
<dbReference type="GO" id="GO:0006355">
    <property type="term" value="P:regulation of DNA-templated transcription"/>
    <property type="evidence" value="ECO:0007669"/>
    <property type="project" value="UniProtKB-ARBA"/>
</dbReference>
<dbReference type="Gene3D" id="3.30.565.60">
    <property type="match status" value="1"/>
</dbReference>
<dbReference type="CDD" id="cd00090">
    <property type="entry name" value="HTH_ARSR"/>
    <property type="match status" value="1"/>
</dbReference>
<dbReference type="AlphaFoldDB" id="A0A915YK51"/>
<dbReference type="Proteomes" id="UP001060919">
    <property type="component" value="Chromosome"/>
</dbReference>
<dbReference type="InterPro" id="IPR011991">
    <property type="entry name" value="ArsR-like_HTH"/>
</dbReference>